<feature type="coiled-coil region" evidence="1">
    <location>
        <begin position="8"/>
        <end position="35"/>
    </location>
</feature>
<accession>A0ABS1Y8M3</accession>
<evidence type="ECO:0008006" key="4">
    <source>
        <dbReference type="Google" id="ProtNLM"/>
    </source>
</evidence>
<keyword evidence="1" id="KW-0175">Coiled coil</keyword>
<evidence type="ECO:0000313" key="2">
    <source>
        <dbReference type="EMBL" id="MBM0244621.1"/>
    </source>
</evidence>
<comment type="caution">
    <text evidence="2">The sequence shown here is derived from an EMBL/GenBank/DDBJ whole genome shotgun (WGS) entry which is preliminary data.</text>
</comment>
<gene>
    <name evidence="2" type="ORF">GWO63_010310</name>
</gene>
<dbReference type="EMBL" id="JAACBX020000002">
    <property type="protein sequence ID" value="MBM0244621.1"/>
    <property type="molecule type" value="Genomic_DNA"/>
</dbReference>
<sequence length="63" mass="7233">MCDRLAEILRLDEEITRLEATLEELKARRAAATRTALADGITQYRIAQAVERTQSTVARWKKM</sequence>
<organism evidence="2 3">
    <name type="scientific">Corynebacterium macginleyi</name>
    <dbReference type="NCBI Taxonomy" id="38290"/>
    <lineage>
        <taxon>Bacteria</taxon>
        <taxon>Bacillati</taxon>
        <taxon>Actinomycetota</taxon>
        <taxon>Actinomycetes</taxon>
        <taxon>Mycobacteriales</taxon>
        <taxon>Corynebacteriaceae</taxon>
        <taxon>Corynebacterium</taxon>
    </lineage>
</organism>
<evidence type="ECO:0000256" key="1">
    <source>
        <dbReference type="SAM" id="Coils"/>
    </source>
</evidence>
<dbReference type="RefSeq" id="WP_200436674.1">
    <property type="nucleotide sequence ID" value="NZ_JAACBU010000005.1"/>
</dbReference>
<protein>
    <recommendedName>
        <fullName evidence="4">Helix-turn-helix domain-containing protein</fullName>
    </recommendedName>
</protein>
<evidence type="ECO:0000313" key="3">
    <source>
        <dbReference type="Proteomes" id="UP001518680"/>
    </source>
</evidence>
<reference evidence="2 3" key="1">
    <citation type="submission" date="2021-01" db="EMBL/GenBank/DDBJ databases">
        <title>Complete genome sequences of Corynebacterium macginleyi strains isolated from infectious keratitis.</title>
        <authorList>
            <person name="Sagerfors S."/>
            <person name="Poehlein A."/>
            <person name="Soderquist B."/>
            <person name="Bruggemann H."/>
        </authorList>
    </citation>
    <scope>NUCLEOTIDE SEQUENCE [LARGE SCALE GENOMIC DNA]</scope>
    <source>
        <strain evidence="2 3">12T220</strain>
    </source>
</reference>
<keyword evidence="3" id="KW-1185">Reference proteome</keyword>
<proteinExistence type="predicted"/>
<name>A0ABS1Y8M3_9CORY</name>
<dbReference type="Proteomes" id="UP001518680">
    <property type="component" value="Unassembled WGS sequence"/>
</dbReference>